<evidence type="ECO:0000256" key="3">
    <source>
        <dbReference type="ARBA" id="ARBA00001941"/>
    </source>
</evidence>
<comment type="catalytic activity">
    <reaction evidence="1 10 11">
        <text>D-ribulose 5-phosphate = D-xylulose 5-phosphate</text>
        <dbReference type="Rhea" id="RHEA:13677"/>
        <dbReference type="ChEBI" id="CHEBI:57737"/>
        <dbReference type="ChEBI" id="CHEBI:58121"/>
        <dbReference type="EC" id="5.1.3.1"/>
    </reaction>
</comment>
<keyword evidence="9 10" id="KW-0413">Isomerase</keyword>
<evidence type="ECO:0000256" key="4">
    <source>
        <dbReference type="ARBA" id="ARBA00001947"/>
    </source>
</evidence>
<dbReference type="HOGENOM" id="CLU_054856_2_1_9"/>
<dbReference type="SUPFAM" id="SSF51366">
    <property type="entry name" value="Ribulose-phoshate binding barrel"/>
    <property type="match status" value="1"/>
</dbReference>
<reference evidence="15 16" key="1">
    <citation type="journal article" date="2010" name="PLoS ONE">
        <title>The glycobiome of the rumen bacterium Butyrivibrio proteoclasticus B316(T) highlights adaptation to a polysaccharide-rich environment.</title>
        <authorList>
            <person name="Kelly W.J."/>
            <person name="Leahy S.C."/>
            <person name="Altermann E."/>
            <person name="Yeoman C.J."/>
            <person name="Dunne J.C."/>
            <person name="Kong Z."/>
            <person name="Pacheco D.M."/>
            <person name="Li D."/>
            <person name="Noel S.J."/>
            <person name="Moon C.D."/>
            <person name="Cookson A.L."/>
            <person name="Attwood G.T."/>
        </authorList>
    </citation>
    <scope>NUCLEOTIDE SEQUENCE [LARGE SCALE GENOMIC DNA]</scope>
    <source>
        <strain evidence="16">ATCC 51982 / DSM 14932 / B316</strain>
    </source>
</reference>
<dbReference type="FunFam" id="3.20.20.70:FF:000004">
    <property type="entry name" value="Ribulose-phosphate 3-epimerase"/>
    <property type="match status" value="1"/>
</dbReference>
<feature type="active site" description="Proton acceptor" evidence="10 12">
    <location>
        <position position="35"/>
    </location>
</feature>
<evidence type="ECO:0000256" key="9">
    <source>
        <dbReference type="ARBA" id="ARBA00023235"/>
    </source>
</evidence>
<feature type="binding site" evidence="10 14">
    <location>
        <begin position="142"/>
        <end position="145"/>
    </location>
    <ligand>
        <name>substrate</name>
    </ligand>
</feature>
<dbReference type="NCBIfam" id="NF004076">
    <property type="entry name" value="PRK05581.1-4"/>
    <property type="match status" value="1"/>
</dbReference>
<feature type="binding site" evidence="10 13">
    <location>
        <position position="66"/>
    </location>
    <ligand>
        <name>a divalent metal cation</name>
        <dbReference type="ChEBI" id="CHEBI:60240"/>
    </ligand>
</feature>
<comment type="cofactor">
    <cofactor evidence="4">
        <name>Zn(2+)</name>
        <dbReference type="ChEBI" id="CHEBI:29105"/>
    </cofactor>
</comment>
<evidence type="ECO:0000256" key="8">
    <source>
        <dbReference type="ARBA" id="ARBA00022723"/>
    </source>
</evidence>
<feature type="binding site" evidence="10 14">
    <location>
        <begin position="197"/>
        <end position="198"/>
    </location>
    <ligand>
        <name>substrate</name>
    </ligand>
</feature>
<evidence type="ECO:0000313" key="15">
    <source>
        <dbReference type="EMBL" id="ADL35541.1"/>
    </source>
</evidence>
<evidence type="ECO:0000313" key="16">
    <source>
        <dbReference type="Proteomes" id="UP000001299"/>
    </source>
</evidence>
<protein>
    <recommendedName>
        <fullName evidence="7 10">Ribulose-phosphate 3-epimerase</fullName>
        <ecNumber evidence="7 10">5.1.3.1</ecNumber>
    </recommendedName>
</protein>
<evidence type="ECO:0000256" key="14">
    <source>
        <dbReference type="PIRSR" id="PIRSR001461-3"/>
    </source>
</evidence>
<dbReference type="STRING" id="515622.bpr_I2811"/>
<feature type="binding site" evidence="10 14">
    <location>
        <position position="8"/>
    </location>
    <ligand>
        <name>substrate</name>
    </ligand>
</feature>
<dbReference type="PROSITE" id="PS01086">
    <property type="entry name" value="RIBUL_P_3_EPIMER_2"/>
    <property type="match status" value="1"/>
</dbReference>
<dbReference type="InterPro" id="IPR000056">
    <property type="entry name" value="Ribul_P_3_epim-like"/>
</dbReference>
<evidence type="ECO:0000256" key="5">
    <source>
        <dbReference type="ARBA" id="ARBA00001954"/>
    </source>
</evidence>
<comment type="cofactor">
    <cofactor evidence="10 13">
        <name>a divalent metal cation</name>
        <dbReference type="ChEBI" id="CHEBI:60240"/>
    </cofactor>
    <text evidence="10 13">Binds 1 divalent metal cation per subunit.</text>
</comment>
<dbReference type="InterPro" id="IPR026019">
    <property type="entry name" value="Ribul_P_3_epim"/>
</dbReference>
<proteinExistence type="inferred from homology"/>
<dbReference type="GO" id="GO:0046872">
    <property type="term" value="F:metal ion binding"/>
    <property type="evidence" value="ECO:0007669"/>
    <property type="project" value="UniProtKB-UniRule"/>
</dbReference>
<evidence type="ECO:0000256" key="13">
    <source>
        <dbReference type="PIRSR" id="PIRSR001461-2"/>
    </source>
</evidence>
<evidence type="ECO:0000256" key="11">
    <source>
        <dbReference type="PIRNR" id="PIRNR001461"/>
    </source>
</evidence>
<dbReference type="RefSeq" id="WP_013282194.1">
    <property type="nucleotide sequence ID" value="NC_014387.1"/>
</dbReference>
<dbReference type="HAMAP" id="MF_02227">
    <property type="entry name" value="RPE"/>
    <property type="match status" value="1"/>
</dbReference>
<gene>
    <name evidence="10 15" type="primary">rpe</name>
    <name evidence="15" type="ordered locus">bpr_I2811</name>
</gene>
<comment type="function">
    <text evidence="10">Catalyzes the reversible epimerization of D-ribulose 5-phosphate to D-xylulose 5-phosphate.</text>
</comment>
<feature type="binding site" evidence="10">
    <location>
        <begin position="175"/>
        <end position="177"/>
    </location>
    <ligand>
        <name>substrate</name>
    </ligand>
</feature>
<dbReference type="GO" id="GO:0006098">
    <property type="term" value="P:pentose-phosphate shunt"/>
    <property type="evidence" value="ECO:0007669"/>
    <property type="project" value="UniProtKB-UniRule"/>
</dbReference>
<dbReference type="Pfam" id="PF00834">
    <property type="entry name" value="Ribul_P_3_epim"/>
    <property type="match status" value="1"/>
</dbReference>
<evidence type="ECO:0000256" key="12">
    <source>
        <dbReference type="PIRSR" id="PIRSR001461-1"/>
    </source>
</evidence>
<comment type="cofactor">
    <cofactor evidence="2">
        <name>Mn(2+)</name>
        <dbReference type="ChEBI" id="CHEBI:29035"/>
    </cofactor>
</comment>
<keyword evidence="13" id="KW-0862">Zinc</keyword>
<feature type="binding site" evidence="14">
    <location>
        <position position="177"/>
    </location>
    <ligand>
        <name>substrate</name>
    </ligand>
</feature>
<dbReference type="eggNOG" id="COG0036">
    <property type="taxonomic scope" value="Bacteria"/>
</dbReference>
<dbReference type="PANTHER" id="PTHR11749">
    <property type="entry name" value="RIBULOSE-5-PHOSPHATE-3-EPIMERASE"/>
    <property type="match status" value="1"/>
</dbReference>
<dbReference type="InterPro" id="IPR011060">
    <property type="entry name" value="RibuloseP-bd_barrel"/>
</dbReference>
<keyword evidence="13" id="KW-0170">Cobalt</keyword>
<keyword evidence="13" id="KW-0464">Manganese</keyword>
<dbReference type="GO" id="GO:0005737">
    <property type="term" value="C:cytoplasm"/>
    <property type="evidence" value="ECO:0007669"/>
    <property type="project" value="UniProtKB-ARBA"/>
</dbReference>
<comment type="cofactor">
    <cofactor evidence="5">
        <name>Fe(2+)</name>
        <dbReference type="ChEBI" id="CHEBI:29033"/>
    </cofactor>
</comment>
<evidence type="ECO:0000256" key="1">
    <source>
        <dbReference type="ARBA" id="ARBA00001782"/>
    </source>
</evidence>
<sequence length="219" mass="23940">MKNILSPSILSADFNILGQQIREVDEAGAEYIHIDVMDGIFVPSISYGMPVIKSIRKTTQKVFDVHIMITDPIRYIEEFAKVGADIITFHLEATDDAMAVIDKIHGCGIKAGISIKPGTAVEELLPYLDKVDMILVMTVEPGFGGQSFIPESIGRVKKVRQMLQERGLTTDIEVDGGIYTENVSNVLDAGANVIVSGSGVFKGNVSENVKKFINILQNR</sequence>
<dbReference type="PIRSF" id="PIRSF001461">
    <property type="entry name" value="RPE"/>
    <property type="match status" value="1"/>
</dbReference>
<dbReference type="AlphaFoldDB" id="E0RZX5"/>
<accession>E0RZX5</accession>
<keyword evidence="16" id="KW-1185">Reference proteome</keyword>
<dbReference type="GO" id="GO:0004750">
    <property type="term" value="F:D-ribulose-phosphate 3-epimerase activity"/>
    <property type="evidence" value="ECO:0007669"/>
    <property type="project" value="UniProtKB-UniRule"/>
</dbReference>
<dbReference type="Proteomes" id="UP000001299">
    <property type="component" value="Chromosome 1"/>
</dbReference>
<dbReference type="InterPro" id="IPR013785">
    <property type="entry name" value="Aldolase_TIM"/>
</dbReference>
<dbReference type="KEGG" id="bpb:bpr_I2811"/>
<dbReference type="CDD" id="cd00429">
    <property type="entry name" value="RPE"/>
    <property type="match status" value="1"/>
</dbReference>
<evidence type="ECO:0000256" key="10">
    <source>
        <dbReference type="HAMAP-Rule" id="MF_02227"/>
    </source>
</evidence>
<keyword evidence="10 11" id="KW-0119">Carbohydrate metabolism</keyword>
<evidence type="ECO:0000256" key="6">
    <source>
        <dbReference type="ARBA" id="ARBA00009541"/>
    </source>
</evidence>
<evidence type="ECO:0000256" key="7">
    <source>
        <dbReference type="ARBA" id="ARBA00013188"/>
    </source>
</evidence>
<name>E0RZX5_BUTPB</name>
<feature type="binding site" evidence="10 13">
    <location>
        <position position="33"/>
    </location>
    <ligand>
        <name>a divalent metal cation</name>
        <dbReference type="ChEBI" id="CHEBI:60240"/>
    </ligand>
</feature>
<dbReference type="Gene3D" id="3.20.20.70">
    <property type="entry name" value="Aldolase class I"/>
    <property type="match status" value="1"/>
</dbReference>
<feature type="binding site" evidence="10 14">
    <location>
        <position position="66"/>
    </location>
    <ligand>
        <name>substrate</name>
    </ligand>
</feature>
<dbReference type="EMBL" id="CP001810">
    <property type="protein sequence ID" value="ADL35541.1"/>
    <property type="molecule type" value="Genomic_DNA"/>
</dbReference>
<feature type="active site" description="Proton donor" evidence="10 12">
    <location>
        <position position="175"/>
    </location>
</feature>
<feature type="binding site" evidence="10 13">
    <location>
        <position position="175"/>
    </location>
    <ligand>
        <name>a divalent metal cation</name>
        <dbReference type="ChEBI" id="CHEBI:60240"/>
    </ligand>
</feature>
<evidence type="ECO:0000256" key="2">
    <source>
        <dbReference type="ARBA" id="ARBA00001936"/>
    </source>
</evidence>
<comment type="pathway">
    <text evidence="10">Carbohydrate degradation.</text>
</comment>
<organism evidence="15 16">
    <name type="scientific">Butyrivibrio proteoclasticus (strain ATCC 51982 / DSM 14932 / B316)</name>
    <name type="common">Clostridium proteoclasticum</name>
    <dbReference type="NCBI Taxonomy" id="515622"/>
    <lineage>
        <taxon>Bacteria</taxon>
        <taxon>Bacillati</taxon>
        <taxon>Bacillota</taxon>
        <taxon>Clostridia</taxon>
        <taxon>Lachnospirales</taxon>
        <taxon>Lachnospiraceae</taxon>
        <taxon>Butyrivibrio</taxon>
    </lineage>
</organism>
<comment type="similarity">
    <text evidence="6 10 11">Belongs to the ribulose-phosphate 3-epimerase family.</text>
</comment>
<feature type="binding site" evidence="10 13">
    <location>
        <position position="35"/>
    </location>
    <ligand>
        <name>a divalent metal cation</name>
        <dbReference type="ChEBI" id="CHEBI:60240"/>
    </ligand>
</feature>
<dbReference type="EC" id="5.1.3.1" evidence="7 10"/>
<keyword evidence="8 10" id="KW-0479">Metal-binding</keyword>
<dbReference type="GO" id="GO:0019323">
    <property type="term" value="P:pentose catabolic process"/>
    <property type="evidence" value="ECO:0007669"/>
    <property type="project" value="UniProtKB-UniRule"/>
</dbReference>
<dbReference type="NCBIfam" id="TIGR01163">
    <property type="entry name" value="rpe"/>
    <property type="match status" value="1"/>
</dbReference>
<comment type="cofactor">
    <cofactor evidence="3">
        <name>Co(2+)</name>
        <dbReference type="ChEBI" id="CHEBI:48828"/>
    </cofactor>
</comment>